<sequence length="187" mass="20497">MTRVLLLLLLVAGCAGPDKPFTPRQAERPTGQAVASTPSAEVITIDEQMSVSVEWPAGADTTMLRAFTDLYLDSWRSVFTGSQAYLELVEPPASAQAHDWVKSFDGAKVKGSARLYSLRVSAVVDDGAEVNACVDETGVRLLNRSGNVHTRQPRWTRTPYLQAVVLHKGQDGTWRVKDFRHDLKGCA</sequence>
<evidence type="ECO:0000313" key="2">
    <source>
        <dbReference type="Proteomes" id="UP000530928"/>
    </source>
</evidence>
<dbReference type="Proteomes" id="UP000530928">
    <property type="component" value="Unassembled WGS sequence"/>
</dbReference>
<dbReference type="RefSeq" id="WP_181611296.1">
    <property type="nucleotide sequence ID" value="NZ_BAABAM010000003.1"/>
</dbReference>
<proteinExistence type="predicted"/>
<dbReference type="EMBL" id="JACDUR010000004">
    <property type="protein sequence ID" value="MBA2892537.1"/>
    <property type="molecule type" value="Genomic_DNA"/>
</dbReference>
<reference evidence="1 2" key="1">
    <citation type="submission" date="2020-07" db="EMBL/GenBank/DDBJ databases">
        <title>Genomic Encyclopedia of Type Strains, Phase IV (KMG-IV): sequencing the most valuable type-strain genomes for metagenomic binning, comparative biology and taxonomic classification.</title>
        <authorList>
            <person name="Goeker M."/>
        </authorList>
    </citation>
    <scope>NUCLEOTIDE SEQUENCE [LARGE SCALE GENOMIC DNA]</scope>
    <source>
        <strain evidence="1 2">DSM 45533</strain>
    </source>
</reference>
<gene>
    <name evidence="1" type="ORF">HNR30_003891</name>
</gene>
<protein>
    <submittedName>
        <fullName evidence="1">Uncharacterized protein</fullName>
    </submittedName>
</protein>
<dbReference type="AlphaFoldDB" id="A0A7W0HR67"/>
<comment type="caution">
    <text evidence="1">The sequence shown here is derived from an EMBL/GenBank/DDBJ whole genome shotgun (WGS) entry which is preliminary data.</text>
</comment>
<accession>A0A7W0HR67</accession>
<keyword evidence="2" id="KW-1185">Reference proteome</keyword>
<name>A0A7W0HR67_9ACTN</name>
<evidence type="ECO:0000313" key="1">
    <source>
        <dbReference type="EMBL" id="MBA2892537.1"/>
    </source>
</evidence>
<organism evidence="1 2">
    <name type="scientific">Nonomuraea soli</name>
    <dbReference type="NCBI Taxonomy" id="1032476"/>
    <lineage>
        <taxon>Bacteria</taxon>
        <taxon>Bacillati</taxon>
        <taxon>Actinomycetota</taxon>
        <taxon>Actinomycetes</taxon>
        <taxon>Streptosporangiales</taxon>
        <taxon>Streptosporangiaceae</taxon>
        <taxon>Nonomuraea</taxon>
    </lineage>
</organism>